<gene>
    <name evidence="2" type="ORF">IPP15_09120</name>
</gene>
<protein>
    <submittedName>
        <fullName evidence="2">Uncharacterized protein</fullName>
    </submittedName>
</protein>
<keyword evidence="1" id="KW-0732">Signal</keyword>
<comment type="caution">
    <text evidence="2">The sequence shown here is derived from an EMBL/GenBank/DDBJ whole genome shotgun (WGS) entry which is preliminary data.</text>
</comment>
<evidence type="ECO:0000313" key="3">
    <source>
        <dbReference type="Proteomes" id="UP000808337"/>
    </source>
</evidence>
<proteinExistence type="predicted"/>
<dbReference type="EMBL" id="JADKGY010000006">
    <property type="protein sequence ID" value="MBK9982572.1"/>
    <property type="molecule type" value="Genomic_DNA"/>
</dbReference>
<sequence length="147" mass="16574">MKNLLLLKIFFLFAVILQVSCKCHSHDECQPNGEFIKLKLMKDGHNALFGPSASLTRDSIRFFMLENIGYDEFISYNDSTKTMDLLLLNKLEYILKIGTTMADTIIGTTVVIDTDECGCSTYKFTKVALNGQNICQDGCEEIIEVQL</sequence>
<feature type="chain" id="PRO_5039138397" evidence="1">
    <location>
        <begin position="22"/>
        <end position="147"/>
    </location>
</feature>
<accession>A0A9D7XTC1</accession>
<organism evidence="2 3">
    <name type="scientific">Candidatus Opimibacter skivensis</name>
    <dbReference type="NCBI Taxonomy" id="2982028"/>
    <lineage>
        <taxon>Bacteria</taxon>
        <taxon>Pseudomonadati</taxon>
        <taxon>Bacteroidota</taxon>
        <taxon>Saprospiria</taxon>
        <taxon>Saprospirales</taxon>
        <taxon>Saprospiraceae</taxon>
        <taxon>Candidatus Opimibacter</taxon>
    </lineage>
</organism>
<reference evidence="2 3" key="1">
    <citation type="submission" date="2020-10" db="EMBL/GenBank/DDBJ databases">
        <title>Connecting structure to function with the recovery of over 1000 high-quality activated sludge metagenome-assembled genomes encoding full-length rRNA genes using long-read sequencing.</title>
        <authorList>
            <person name="Singleton C.M."/>
            <person name="Petriglieri F."/>
            <person name="Kristensen J.M."/>
            <person name="Kirkegaard R.H."/>
            <person name="Michaelsen T.Y."/>
            <person name="Andersen M.H."/>
            <person name="Karst S.M."/>
            <person name="Dueholm M.S."/>
            <person name="Nielsen P.H."/>
            <person name="Albertsen M."/>
        </authorList>
    </citation>
    <scope>NUCLEOTIDE SEQUENCE [LARGE SCALE GENOMIC DNA]</scope>
    <source>
        <strain evidence="2">Ribe_18-Q3-R11-54_MAXAC.273</strain>
    </source>
</reference>
<evidence type="ECO:0000313" key="2">
    <source>
        <dbReference type="EMBL" id="MBK9982572.1"/>
    </source>
</evidence>
<dbReference type="Proteomes" id="UP000808337">
    <property type="component" value="Unassembled WGS sequence"/>
</dbReference>
<name>A0A9D7XTC1_9BACT</name>
<evidence type="ECO:0000256" key="1">
    <source>
        <dbReference type="SAM" id="SignalP"/>
    </source>
</evidence>
<dbReference type="AlphaFoldDB" id="A0A9D7XTC1"/>
<feature type="signal peptide" evidence="1">
    <location>
        <begin position="1"/>
        <end position="21"/>
    </location>
</feature>